<name>A0ABQ4QG57_9HYPH</name>
<protein>
    <recommendedName>
        <fullName evidence="4">KfrA N-terminal DNA-binding domain-containing protein</fullName>
    </recommendedName>
</protein>
<comment type="caution">
    <text evidence="2">The sequence shown here is derived from an EMBL/GenBank/DDBJ whole genome shotgun (WGS) entry which is preliminary data.</text>
</comment>
<evidence type="ECO:0000256" key="1">
    <source>
        <dbReference type="SAM" id="Coils"/>
    </source>
</evidence>
<dbReference type="EMBL" id="BPQG01000028">
    <property type="protein sequence ID" value="GJD44034.1"/>
    <property type="molecule type" value="Genomic_DNA"/>
</dbReference>
<organism evidence="2 3">
    <name type="scientific">Methylobacterium cerastii</name>
    <dbReference type="NCBI Taxonomy" id="932741"/>
    <lineage>
        <taxon>Bacteria</taxon>
        <taxon>Pseudomonadati</taxon>
        <taxon>Pseudomonadota</taxon>
        <taxon>Alphaproteobacteria</taxon>
        <taxon>Hyphomicrobiales</taxon>
        <taxon>Methylobacteriaceae</taxon>
        <taxon>Methylobacterium</taxon>
    </lineage>
</organism>
<evidence type="ECO:0000313" key="3">
    <source>
        <dbReference type="Proteomes" id="UP001055117"/>
    </source>
</evidence>
<sequence>MQRDKERLYPQPIIREFAMSDTAQKDASSSSGSAMMLRAWQVNAGKPGEKIVSLLPSFENTAGGEAAGAPEGGGAPLREWSSAIDLIQEASEAIRIGEQRAAELEAQLNHVVTQASEEMRRLNQQIAAGEQKLARAEERARLAETRAGDAEARAGDAEAWLVRLHDAVFAAFGQRKAQETDSSHADAAG</sequence>
<evidence type="ECO:0000313" key="2">
    <source>
        <dbReference type="EMBL" id="GJD44034.1"/>
    </source>
</evidence>
<keyword evidence="1" id="KW-0175">Coiled coil</keyword>
<gene>
    <name evidence="2" type="ORF">AFCDBAGC_1896</name>
</gene>
<dbReference type="RefSeq" id="WP_238272068.1">
    <property type="nucleotide sequence ID" value="NZ_BPQG01000028.1"/>
</dbReference>
<accession>A0ABQ4QG57</accession>
<dbReference type="Proteomes" id="UP001055117">
    <property type="component" value="Unassembled WGS sequence"/>
</dbReference>
<keyword evidence="3" id="KW-1185">Reference proteome</keyword>
<proteinExistence type="predicted"/>
<evidence type="ECO:0008006" key="4">
    <source>
        <dbReference type="Google" id="ProtNLM"/>
    </source>
</evidence>
<reference evidence="2 3" key="1">
    <citation type="journal article" date="2021" name="Front. Microbiol.">
        <title>Comprehensive Comparative Genomics and Phenotyping of Methylobacterium Species.</title>
        <authorList>
            <person name="Alessa O."/>
            <person name="Ogura Y."/>
            <person name="Fujitani Y."/>
            <person name="Takami H."/>
            <person name="Hayashi T."/>
            <person name="Sahin N."/>
            <person name="Tani A."/>
        </authorList>
    </citation>
    <scope>NUCLEOTIDE SEQUENCE [LARGE SCALE GENOMIC DNA]</scope>
    <source>
        <strain evidence="2 3">DSM 23679</strain>
    </source>
</reference>
<feature type="coiled-coil region" evidence="1">
    <location>
        <begin position="87"/>
        <end position="153"/>
    </location>
</feature>